<organism evidence="7">
    <name type="scientific">Micromonospora okii</name>
    <dbReference type="NCBI Taxonomy" id="1182970"/>
    <lineage>
        <taxon>Bacteria</taxon>
        <taxon>Bacillati</taxon>
        <taxon>Actinomycetota</taxon>
        <taxon>Actinomycetes</taxon>
        <taxon>Micromonosporales</taxon>
        <taxon>Micromonosporaceae</taxon>
        <taxon>Micromonospora</taxon>
    </lineage>
</organism>
<evidence type="ECO:0000313" key="7">
    <source>
        <dbReference type="EMBL" id="AFJ52684.1"/>
    </source>
</evidence>
<protein>
    <submittedName>
        <fullName evidence="7">Glycosyl transferase</fullName>
    </submittedName>
</protein>
<accession>A0A023GUL4</accession>
<feature type="domain" description="Erythromycin biosynthesis protein CIII-like N-terminal" evidence="6">
    <location>
        <begin position="22"/>
        <end position="262"/>
    </location>
</feature>
<dbReference type="RefSeq" id="WP_229397703.1">
    <property type="nucleotide sequence ID" value="NZ_BBZF01000012.1"/>
</dbReference>
<evidence type="ECO:0000256" key="4">
    <source>
        <dbReference type="ARBA" id="ARBA00023194"/>
    </source>
</evidence>
<dbReference type="GO" id="GO:0008194">
    <property type="term" value="F:UDP-glycosyltransferase activity"/>
    <property type="evidence" value="ECO:0007669"/>
    <property type="project" value="InterPro"/>
</dbReference>
<dbReference type="InterPro" id="IPR048284">
    <property type="entry name" value="EryCIII-like_N"/>
</dbReference>
<evidence type="ECO:0000259" key="6">
    <source>
        <dbReference type="Pfam" id="PF21036"/>
    </source>
</evidence>
<dbReference type="InterPro" id="IPR002213">
    <property type="entry name" value="UDP_glucos_trans"/>
</dbReference>
<evidence type="ECO:0000256" key="3">
    <source>
        <dbReference type="ARBA" id="ARBA00022679"/>
    </source>
</evidence>
<dbReference type="GO" id="GO:0017000">
    <property type="term" value="P:antibiotic biosynthetic process"/>
    <property type="evidence" value="ECO:0007669"/>
    <property type="project" value="UniProtKB-KW"/>
</dbReference>
<reference evidence="7" key="2">
    <citation type="journal article" date="2013" name="Chem. Biol.">
        <title>Unconventional origin and hybrid system for construction of pyrrolopyrrole moiety in kosinostatin biosynthesis.</title>
        <authorList>
            <person name="Ma H.M."/>
            <person name="Zhou Q."/>
            <person name="Tang Y.M."/>
            <person name="Zhang Z."/>
            <person name="Chen Y.S."/>
            <person name="He H.Y."/>
            <person name="Pan H.X."/>
            <person name="Tang M.C."/>
            <person name="Gao J.F."/>
            <person name="Zhao S.Y."/>
            <person name="Igarashi Y."/>
            <person name="Tang G.L."/>
        </authorList>
    </citation>
    <scope>NUCLEOTIDE SEQUENCE</scope>
</reference>
<dbReference type="InterPro" id="IPR030953">
    <property type="entry name" value="Glycosyl_450act"/>
</dbReference>
<evidence type="ECO:0000256" key="1">
    <source>
        <dbReference type="ARBA" id="ARBA00006962"/>
    </source>
</evidence>
<keyword evidence="3 7" id="KW-0808">Transferase</keyword>
<dbReference type="PANTHER" id="PTHR48050">
    <property type="entry name" value="STEROL 3-BETA-GLUCOSYLTRANSFERASE"/>
    <property type="match status" value="1"/>
</dbReference>
<dbReference type="SUPFAM" id="SSF53756">
    <property type="entry name" value="UDP-Glycosyltransferase/glycogen phosphorylase"/>
    <property type="match status" value="1"/>
</dbReference>
<evidence type="ECO:0000256" key="2">
    <source>
        <dbReference type="ARBA" id="ARBA00022676"/>
    </source>
</evidence>
<sequence>MRVLFVSMPHPTHWFPMVSLAWALRAAGHEVRVASQPDLTDAITGAGMTAVPVGAPEWYASDPWAPELLGELMGAGGSEHVQNFDWAREDPARWDWAGLLELEKVMVPTLFASFNSGSMMDDLVAFARSWRPDLVVWEPLTMAGGVAATVTGAAHARLLYGPDITMRARREFLRLAERRDPADREDPTAEWLSDTLARYGARYDETVRTGHATIDTTPPSTRLDLGLPTIGMRNVPYNGRAVVPDWLRTPPEGRRRICLTLGVSDELDRSAASLGELLAGMADLDVEIVATLNEAQRREVPDVPANTRVVSFVPLHDLMPTCAAIVHHGGVGTRATAEVHGVPQLMIAYGWDTVEKARRTEELGAGLCLPAAEATVDAVRAAVLRLLDEPALRAGARALRDEALAQPSPAETVAALEELVARHRAPAGAGAL</sequence>
<dbReference type="FunFam" id="3.40.50.2000:FF:000072">
    <property type="entry name" value="Glycosyl transferase"/>
    <property type="match status" value="1"/>
</dbReference>
<dbReference type="Gene3D" id="3.40.50.2000">
    <property type="entry name" value="Glycogen Phosphorylase B"/>
    <property type="match status" value="2"/>
</dbReference>
<comment type="similarity">
    <text evidence="1">Belongs to the glycosyltransferase 28 family.</text>
</comment>
<dbReference type="AlphaFoldDB" id="A0A023GUL4"/>
<reference evidence="7" key="1">
    <citation type="submission" date="2011-05" db="EMBL/GenBank/DDBJ databases">
        <authorList>
            <person name="Ma H."/>
            <person name="Zhou Q."/>
            <person name="Igarashi Y."/>
            <person name="Tang G."/>
        </authorList>
    </citation>
    <scope>NUCLEOTIDE SEQUENCE</scope>
</reference>
<dbReference type="EMBL" id="JN038178">
    <property type="protein sequence ID" value="AFJ52684.1"/>
    <property type="molecule type" value="Genomic_DNA"/>
</dbReference>
<dbReference type="Pfam" id="PF06722">
    <property type="entry name" value="EryCIII-like_C"/>
    <property type="match status" value="1"/>
</dbReference>
<keyword evidence="2" id="KW-0328">Glycosyltransferase</keyword>
<proteinExistence type="inferred from homology"/>
<keyword evidence="4" id="KW-0045">Antibiotic biosynthesis</keyword>
<name>A0A023GUL4_9ACTN</name>
<dbReference type="InterPro" id="IPR010610">
    <property type="entry name" value="EryCIII-like_C"/>
</dbReference>
<feature type="domain" description="Erythromycin biosynthesis protein CIII-like C-terminal" evidence="5">
    <location>
        <begin position="276"/>
        <end position="419"/>
    </location>
</feature>
<dbReference type="InterPro" id="IPR050426">
    <property type="entry name" value="Glycosyltransferase_28"/>
</dbReference>
<dbReference type="PANTHER" id="PTHR48050:SF13">
    <property type="entry name" value="STEROL 3-BETA-GLUCOSYLTRANSFERASE UGT80A2"/>
    <property type="match status" value="1"/>
</dbReference>
<dbReference type="Pfam" id="PF21036">
    <property type="entry name" value="EryCIII-like_N"/>
    <property type="match status" value="1"/>
</dbReference>
<dbReference type="GO" id="GO:0016758">
    <property type="term" value="F:hexosyltransferase activity"/>
    <property type="evidence" value="ECO:0007669"/>
    <property type="project" value="UniProtKB-ARBA"/>
</dbReference>
<dbReference type="CDD" id="cd03784">
    <property type="entry name" value="GT1_Gtf-like"/>
    <property type="match status" value="1"/>
</dbReference>
<evidence type="ECO:0000259" key="5">
    <source>
        <dbReference type="Pfam" id="PF06722"/>
    </source>
</evidence>
<dbReference type="NCBIfam" id="TIGR04516">
    <property type="entry name" value="glycosyl_450act"/>
    <property type="match status" value="1"/>
</dbReference>